<feature type="transmembrane region" description="Helical" evidence="7">
    <location>
        <begin position="252"/>
        <end position="273"/>
    </location>
</feature>
<dbReference type="PANTHER" id="PTHR40074">
    <property type="entry name" value="O-ACETYLTRANSFERASE WECH"/>
    <property type="match status" value="1"/>
</dbReference>
<evidence type="ECO:0000313" key="10">
    <source>
        <dbReference type="Proteomes" id="UP000614216"/>
    </source>
</evidence>
<evidence type="ECO:0000313" key="9">
    <source>
        <dbReference type="EMBL" id="MBL6448900.1"/>
    </source>
</evidence>
<dbReference type="AlphaFoldDB" id="A0A937FZB1"/>
<feature type="transmembrane region" description="Helical" evidence="7">
    <location>
        <begin position="12"/>
        <end position="31"/>
    </location>
</feature>
<evidence type="ECO:0000256" key="5">
    <source>
        <dbReference type="ARBA" id="ARBA00022989"/>
    </source>
</evidence>
<feature type="transmembrane region" description="Helical" evidence="7">
    <location>
        <begin position="185"/>
        <end position="201"/>
    </location>
</feature>
<comment type="subcellular location">
    <subcellularLocation>
        <location evidence="1">Cell membrane</location>
        <topology evidence="1">Multi-pass membrane protein</topology>
    </subcellularLocation>
</comment>
<feature type="transmembrane region" description="Helical" evidence="7">
    <location>
        <begin position="213"/>
        <end position="232"/>
    </location>
</feature>
<sequence>MNKKEGYLNYIHLFRGFAILVIVGIHCRISFRWSENSLFKDIFITLLDNGTVLFVFIAGFLFQYLQSKFEYFSYLKRKAKYVILPYIIASTPAIILDLYSDIPPVWMPESIVDQSKIIHALYMLATGKHLGPFWFIPMIVIFYLISPLLLKMDRPFFYKFIFPAVFTAGLFTYRFGFFSNTIDSFIHYLPVYIYGMGAARYRKELINLKSSWAVLLGAIYCVIALLEVINIIDIPKLSSFEYSRTAPYFAFNFSKLKVSLLCIILLRGFYVLNRDNVILKALGDYSFGIYFVHLYVITAFEITMKQIEPDFRLGPLTFLIYTTLVTTLSIVAVIVVKRIFPKYSRLLIGS</sequence>
<keyword evidence="9" id="KW-0012">Acyltransferase</keyword>
<protein>
    <submittedName>
        <fullName evidence="9">Acyltransferase</fullName>
    </submittedName>
</protein>
<comment type="similarity">
    <text evidence="2">Belongs to the acyltransferase 3 family.</text>
</comment>
<feature type="transmembrane region" description="Helical" evidence="7">
    <location>
        <begin position="156"/>
        <end position="173"/>
    </location>
</feature>
<proteinExistence type="inferred from homology"/>
<feature type="domain" description="Acyltransferase 3" evidence="8">
    <location>
        <begin position="9"/>
        <end position="332"/>
    </location>
</feature>
<evidence type="ECO:0000259" key="8">
    <source>
        <dbReference type="Pfam" id="PF01757"/>
    </source>
</evidence>
<keyword evidence="5 7" id="KW-1133">Transmembrane helix</keyword>
<keyword evidence="10" id="KW-1185">Reference proteome</keyword>
<dbReference type="GO" id="GO:0016413">
    <property type="term" value="F:O-acetyltransferase activity"/>
    <property type="evidence" value="ECO:0007669"/>
    <property type="project" value="TreeGrafter"/>
</dbReference>
<dbReference type="Pfam" id="PF01757">
    <property type="entry name" value="Acyl_transf_3"/>
    <property type="match status" value="1"/>
</dbReference>
<dbReference type="EMBL" id="JAEUGD010000066">
    <property type="protein sequence ID" value="MBL6448900.1"/>
    <property type="molecule type" value="Genomic_DNA"/>
</dbReference>
<evidence type="ECO:0000256" key="4">
    <source>
        <dbReference type="ARBA" id="ARBA00022692"/>
    </source>
</evidence>
<evidence type="ECO:0000256" key="1">
    <source>
        <dbReference type="ARBA" id="ARBA00004651"/>
    </source>
</evidence>
<evidence type="ECO:0000256" key="6">
    <source>
        <dbReference type="ARBA" id="ARBA00023136"/>
    </source>
</evidence>
<reference evidence="9" key="1">
    <citation type="submission" date="2021-01" db="EMBL/GenBank/DDBJ databases">
        <title>Fulvivirga kasyanovii gen. nov., sp nov., a novel member of the phylum Bacteroidetes isolated from seawater in a mussel farm.</title>
        <authorList>
            <person name="Zhao L.-H."/>
            <person name="Wang Z.-J."/>
        </authorList>
    </citation>
    <scope>NUCLEOTIDE SEQUENCE</scope>
    <source>
        <strain evidence="9">29W222</strain>
    </source>
</reference>
<keyword evidence="6 7" id="KW-0472">Membrane</keyword>
<feature type="transmembrane region" description="Helical" evidence="7">
    <location>
        <begin position="43"/>
        <end position="62"/>
    </location>
</feature>
<keyword evidence="9" id="KW-0808">Transferase</keyword>
<accession>A0A937FZB1</accession>
<gene>
    <name evidence="9" type="ORF">JMN32_21490</name>
</gene>
<feature type="transmembrane region" description="Helical" evidence="7">
    <location>
        <begin position="316"/>
        <end position="336"/>
    </location>
</feature>
<dbReference type="GO" id="GO:0009246">
    <property type="term" value="P:enterobacterial common antigen biosynthetic process"/>
    <property type="evidence" value="ECO:0007669"/>
    <property type="project" value="TreeGrafter"/>
</dbReference>
<feature type="transmembrane region" description="Helical" evidence="7">
    <location>
        <begin position="285"/>
        <end position="304"/>
    </location>
</feature>
<keyword evidence="4 7" id="KW-0812">Transmembrane</keyword>
<evidence type="ECO:0000256" key="2">
    <source>
        <dbReference type="ARBA" id="ARBA00007400"/>
    </source>
</evidence>
<dbReference type="Proteomes" id="UP000614216">
    <property type="component" value="Unassembled WGS sequence"/>
</dbReference>
<dbReference type="RefSeq" id="WP_202858438.1">
    <property type="nucleotide sequence ID" value="NZ_JAEUGD010000066.1"/>
</dbReference>
<dbReference type="InterPro" id="IPR002656">
    <property type="entry name" value="Acyl_transf_3_dom"/>
</dbReference>
<organism evidence="9 10">
    <name type="scientific">Fulvivirga marina</name>
    <dbReference type="NCBI Taxonomy" id="2494733"/>
    <lineage>
        <taxon>Bacteria</taxon>
        <taxon>Pseudomonadati</taxon>
        <taxon>Bacteroidota</taxon>
        <taxon>Cytophagia</taxon>
        <taxon>Cytophagales</taxon>
        <taxon>Fulvivirgaceae</taxon>
        <taxon>Fulvivirga</taxon>
    </lineage>
</organism>
<feature type="transmembrane region" description="Helical" evidence="7">
    <location>
        <begin position="131"/>
        <end position="149"/>
    </location>
</feature>
<keyword evidence="3" id="KW-1003">Cell membrane</keyword>
<evidence type="ECO:0000256" key="7">
    <source>
        <dbReference type="SAM" id="Phobius"/>
    </source>
</evidence>
<dbReference type="GO" id="GO:0005886">
    <property type="term" value="C:plasma membrane"/>
    <property type="evidence" value="ECO:0007669"/>
    <property type="project" value="UniProtKB-SubCell"/>
</dbReference>
<dbReference type="PANTHER" id="PTHR40074:SF2">
    <property type="entry name" value="O-ACETYLTRANSFERASE WECH"/>
    <property type="match status" value="1"/>
</dbReference>
<feature type="transmembrane region" description="Helical" evidence="7">
    <location>
        <begin position="83"/>
        <end position="100"/>
    </location>
</feature>
<evidence type="ECO:0000256" key="3">
    <source>
        <dbReference type="ARBA" id="ARBA00022475"/>
    </source>
</evidence>
<comment type="caution">
    <text evidence="9">The sequence shown here is derived from an EMBL/GenBank/DDBJ whole genome shotgun (WGS) entry which is preliminary data.</text>
</comment>
<name>A0A937FZB1_9BACT</name>